<dbReference type="Proteomes" id="UP000600865">
    <property type="component" value="Unassembled WGS sequence"/>
</dbReference>
<comment type="caution">
    <text evidence="10">The sequence shown here is derived from an EMBL/GenBank/DDBJ whole genome shotgun (WGS) entry which is preliminary data.</text>
</comment>
<dbReference type="AlphaFoldDB" id="A0A918NFF6"/>
<evidence type="ECO:0000259" key="7">
    <source>
        <dbReference type="Pfam" id="PF00441"/>
    </source>
</evidence>
<dbReference type="InterPro" id="IPR046373">
    <property type="entry name" value="Acyl-CoA_Oxase/DH_mid-dom_sf"/>
</dbReference>
<sequence>MALVLNEDEVMMRDMAQGFFAEKAPVKALRVLRDTQDETGFDRALWADMAGMGFAGIVVPEEHGGVDMGYLAAGLVAEQMGRNLTASPFLSTAILAATALKHGTDEQKSEWLPKIASGKAVIALALDEGVKHNPRGTATTAEPSGNGFKLNGSKAMVVDGHVADVMIVAARTSGEAGDAEGISLFLVDPKSKGVATERTIMVDSRNAARIDLDDVEVSGDALIGTLDGGMAVLDAVLTAGRGIAAAELLGAGAQAFEDTVAYIKERKQFGQIIGEFQALQHRSSHLYSELEIARSAVIGALTALDEGDEKASAYCAMAKAKLGSVAKLASQEGVQMHGGVGMTDEYDIGLFMKRIRVLQELMGDAHYHMNEFAVANEF</sequence>
<feature type="domain" description="Acyl-CoA dehydrogenase/oxidase C-terminal" evidence="7">
    <location>
        <begin position="228"/>
        <end position="370"/>
    </location>
</feature>
<feature type="domain" description="Acyl-CoA dehydrogenase/oxidase N-terminal" evidence="9">
    <location>
        <begin position="6"/>
        <end position="119"/>
    </location>
</feature>
<dbReference type="Gene3D" id="1.10.540.10">
    <property type="entry name" value="Acyl-CoA dehydrogenase/oxidase, N-terminal domain"/>
    <property type="match status" value="1"/>
</dbReference>
<comment type="similarity">
    <text evidence="2 6">Belongs to the acyl-CoA dehydrogenase family.</text>
</comment>
<dbReference type="InterPro" id="IPR037069">
    <property type="entry name" value="AcylCoA_DH/ox_N_sf"/>
</dbReference>
<evidence type="ECO:0000256" key="5">
    <source>
        <dbReference type="ARBA" id="ARBA00023002"/>
    </source>
</evidence>
<dbReference type="GO" id="GO:0050660">
    <property type="term" value="F:flavin adenine dinucleotide binding"/>
    <property type="evidence" value="ECO:0007669"/>
    <property type="project" value="InterPro"/>
</dbReference>
<dbReference type="SUPFAM" id="SSF56645">
    <property type="entry name" value="Acyl-CoA dehydrogenase NM domain-like"/>
    <property type="match status" value="1"/>
</dbReference>
<evidence type="ECO:0000313" key="10">
    <source>
        <dbReference type="EMBL" id="GGX63334.1"/>
    </source>
</evidence>
<dbReference type="Pfam" id="PF02771">
    <property type="entry name" value="Acyl-CoA_dh_N"/>
    <property type="match status" value="1"/>
</dbReference>
<keyword evidence="11" id="KW-1185">Reference proteome</keyword>
<dbReference type="GO" id="GO:0003995">
    <property type="term" value="F:acyl-CoA dehydrogenase activity"/>
    <property type="evidence" value="ECO:0007669"/>
    <property type="project" value="TreeGrafter"/>
</dbReference>
<name>A0A918NFF6_9PROT</name>
<evidence type="ECO:0000259" key="9">
    <source>
        <dbReference type="Pfam" id="PF02771"/>
    </source>
</evidence>
<dbReference type="InterPro" id="IPR009075">
    <property type="entry name" value="AcylCo_DH/oxidase_C"/>
</dbReference>
<dbReference type="EMBL" id="BMYV01000001">
    <property type="protein sequence ID" value="GGX63334.1"/>
    <property type="molecule type" value="Genomic_DNA"/>
</dbReference>
<protein>
    <submittedName>
        <fullName evidence="10">Isovaleryl-CoA dehydrogenase</fullName>
    </submittedName>
</protein>
<feature type="domain" description="Acyl-CoA oxidase/dehydrogenase middle" evidence="8">
    <location>
        <begin position="133"/>
        <end position="214"/>
    </location>
</feature>
<evidence type="ECO:0000256" key="2">
    <source>
        <dbReference type="ARBA" id="ARBA00009347"/>
    </source>
</evidence>
<gene>
    <name evidence="10" type="ORF">GCM10011309_11640</name>
</gene>
<evidence type="ECO:0000313" key="11">
    <source>
        <dbReference type="Proteomes" id="UP000600865"/>
    </source>
</evidence>
<dbReference type="InterPro" id="IPR036250">
    <property type="entry name" value="AcylCo_DH-like_C"/>
</dbReference>
<dbReference type="InterPro" id="IPR009100">
    <property type="entry name" value="AcylCoA_DH/oxidase_NM_dom_sf"/>
</dbReference>
<keyword evidence="3 6" id="KW-0285">Flavoprotein</keyword>
<dbReference type="PANTHER" id="PTHR43884:SF20">
    <property type="entry name" value="ACYL-COA DEHYDROGENASE FADE28"/>
    <property type="match status" value="1"/>
</dbReference>
<dbReference type="RefSeq" id="WP_189582611.1">
    <property type="nucleotide sequence ID" value="NZ_BMYV01000001.1"/>
</dbReference>
<dbReference type="SUPFAM" id="SSF47203">
    <property type="entry name" value="Acyl-CoA dehydrogenase C-terminal domain-like"/>
    <property type="match status" value="1"/>
</dbReference>
<dbReference type="Pfam" id="PF02770">
    <property type="entry name" value="Acyl-CoA_dh_M"/>
    <property type="match status" value="1"/>
</dbReference>
<dbReference type="Pfam" id="PF00441">
    <property type="entry name" value="Acyl-CoA_dh_1"/>
    <property type="match status" value="1"/>
</dbReference>
<evidence type="ECO:0000256" key="4">
    <source>
        <dbReference type="ARBA" id="ARBA00022827"/>
    </source>
</evidence>
<accession>A0A918NFF6</accession>
<dbReference type="InterPro" id="IPR013786">
    <property type="entry name" value="AcylCoA_DH/ox_N"/>
</dbReference>
<dbReference type="InterPro" id="IPR006091">
    <property type="entry name" value="Acyl-CoA_Oxase/DH_mid-dom"/>
</dbReference>
<dbReference type="Gene3D" id="1.20.140.10">
    <property type="entry name" value="Butyryl-CoA Dehydrogenase, subunit A, domain 3"/>
    <property type="match status" value="1"/>
</dbReference>
<evidence type="ECO:0000256" key="3">
    <source>
        <dbReference type="ARBA" id="ARBA00022630"/>
    </source>
</evidence>
<proteinExistence type="inferred from homology"/>
<dbReference type="CDD" id="cd00567">
    <property type="entry name" value="ACAD"/>
    <property type="match status" value="1"/>
</dbReference>
<dbReference type="Gene3D" id="2.40.110.10">
    <property type="entry name" value="Butyryl-CoA Dehydrogenase, subunit A, domain 2"/>
    <property type="match status" value="1"/>
</dbReference>
<keyword evidence="4 6" id="KW-0274">FAD</keyword>
<comment type="cofactor">
    <cofactor evidence="1 6">
        <name>FAD</name>
        <dbReference type="ChEBI" id="CHEBI:57692"/>
    </cofactor>
</comment>
<evidence type="ECO:0000256" key="6">
    <source>
        <dbReference type="RuleBase" id="RU362125"/>
    </source>
</evidence>
<evidence type="ECO:0000256" key="1">
    <source>
        <dbReference type="ARBA" id="ARBA00001974"/>
    </source>
</evidence>
<organism evidence="10 11">
    <name type="scientific">Litorimonas cladophorae</name>
    <dbReference type="NCBI Taxonomy" id="1220491"/>
    <lineage>
        <taxon>Bacteria</taxon>
        <taxon>Pseudomonadati</taxon>
        <taxon>Pseudomonadota</taxon>
        <taxon>Alphaproteobacteria</taxon>
        <taxon>Maricaulales</taxon>
        <taxon>Robiginitomaculaceae</taxon>
    </lineage>
</organism>
<reference evidence="10 11" key="1">
    <citation type="journal article" date="2014" name="Int. J. Syst. Evol. Microbiol.">
        <title>Complete genome sequence of Corynebacterium casei LMG S-19264T (=DSM 44701T), isolated from a smear-ripened cheese.</title>
        <authorList>
            <consortium name="US DOE Joint Genome Institute (JGI-PGF)"/>
            <person name="Walter F."/>
            <person name="Albersmeier A."/>
            <person name="Kalinowski J."/>
            <person name="Ruckert C."/>
        </authorList>
    </citation>
    <scope>NUCLEOTIDE SEQUENCE [LARGE SCALE GENOMIC DNA]</scope>
    <source>
        <strain evidence="10 11">KCTC 23968</strain>
    </source>
</reference>
<dbReference type="PANTHER" id="PTHR43884">
    <property type="entry name" value="ACYL-COA DEHYDROGENASE"/>
    <property type="match status" value="1"/>
</dbReference>
<evidence type="ECO:0000259" key="8">
    <source>
        <dbReference type="Pfam" id="PF02770"/>
    </source>
</evidence>
<keyword evidence="5 6" id="KW-0560">Oxidoreductase</keyword>